<evidence type="ECO:0008006" key="4">
    <source>
        <dbReference type="Google" id="ProtNLM"/>
    </source>
</evidence>
<dbReference type="Proteomes" id="UP001610432">
    <property type="component" value="Unassembled WGS sequence"/>
</dbReference>
<sequence length="975" mass="111675">MTFTAKERKKVEKLRRKYRIEFCGEVPSHEWPGGHLLTFTAVHELGKKQFDTYATRAMAIEDAPWTADIKNHARELSERAKRCVRRNESTWRFACEPYALARLTSEVVCRVCRKRVWRSEIEATSEGNSAKAEALRIRQRKREPCRCSRDFRSGDFMEAVGLNRIFGHREDELIHHESAVEQALPTATKPDAVYGLRQTRNIENLLNDRACRVEPEDDPDMLVHEHLGQTPLSDEGDPLEFPFLLLEAKSAKAANNDWSSIQLQSAFPVRTLLCTQESLKNMSKPHAKQQTDSLVWLLMNRGEDWRICAACVYPDMARKPGTVGTTEYVRFTLTHTPQVGCQPFSQRIFDLWGGSITSNNGALQLLLIVDYVFEWARDIYREGILSKLRVVASGQNDSASVVHADTDIISTLTSIHPGTLDQDHGNSQDSYHQGIKAFEALDSQRGIIRHATFVESQYRCFFVTRDNVTTMLQSTQDKVSQVLARKIITMLQEVPLSISWTCLSMMEEEWTGSTRISRSHHLDQAKFYASVTYASFLLPNWVQVRELTVIAVAEDAYDYLVTYSRRRVSSLPPLVGNECEIGALKDVITKLHAGNTRHTLLAAIKRVCLRINGHGSQVGLVHSNAIARDIVHYIHNYFKKGQLEPQESFLHTSTSFDQIHLSNSSLQPFDFGQLRVSSDGCVLVYAHGHQHDPGRQKSSVCVFFTDGQPDLPTPETLGRAIENTFENFDVYHTSRIHRVPNFRVLGKDKVGKRWNIDNAYGIFSRGYDFVDWISSLGGEPPIRQGSSRPGTSADLFSRNHYPYQEPGYIYTNIARRIFVIYKVVTREVRYWRAIAKERKDQGVHCCDICACELEIGDQICDKCWDEIDTVGEIWFENALLGKQPIEYRPLDPEAQEFGRNTRFEMDAFEVSNINVKFEKNLSFYEQLDEEYNDLQELRAQTMRFTRIHREAEWPSRKRKRSIEVVSPETTSTDES</sequence>
<evidence type="ECO:0000313" key="3">
    <source>
        <dbReference type="Proteomes" id="UP001610432"/>
    </source>
</evidence>
<reference evidence="2 3" key="1">
    <citation type="submission" date="2024-07" db="EMBL/GenBank/DDBJ databases">
        <title>Section-level genome sequencing and comparative genomics of Aspergillus sections Usti and Cavernicolus.</title>
        <authorList>
            <consortium name="Lawrence Berkeley National Laboratory"/>
            <person name="Nybo J.L."/>
            <person name="Vesth T.C."/>
            <person name="Theobald S."/>
            <person name="Frisvad J.C."/>
            <person name="Larsen T.O."/>
            <person name="Kjaerboelling I."/>
            <person name="Rothschild-Mancinelli K."/>
            <person name="Lyhne E.K."/>
            <person name="Kogle M.E."/>
            <person name="Barry K."/>
            <person name="Clum A."/>
            <person name="Na H."/>
            <person name="Ledsgaard L."/>
            <person name="Lin J."/>
            <person name="Lipzen A."/>
            <person name="Kuo A."/>
            <person name="Riley R."/>
            <person name="Mondo S."/>
            <person name="Labutti K."/>
            <person name="Haridas S."/>
            <person name="Pangalinan J."/>
            <person name="Salamov A.A."/>
            <person name="Simmons B.A."/>
            <person name="Magnuson J.K."/>
            <person name="Chen J."/>
            <person name="Drula E."/>
            <person name="Henrissat B."/>
            <person name="Wiebenga A."/>
            <person name="Lubbers R.J."/>
            <person name="Gomes A.C."/>
            <person name="Macurrencykelacurrency M.R."/>
            <person name="Stajich J."/>
            <person name="Grigoriev I.V."/>
            <person name="Mortensen U.H."/>
            <person name="De Vries R.P."/>
            <person name="Baker S.E."/>
            <person name="Andersen M.R."/>
        </authorList>
    </citation>
    <scope>NUCLEOTIDE SEQUENCE [LARGE SCALE GENOMIC DNA]</scope>
    <source>
        <strain evidence="2 3">CBS 449.75</strain>
    </source>
</reference>
<comment type="caution">
    <text evidence="2">The sequence shown here is derived from an EMBL/GenBank/DDBJ whole genome shotgun (WGS) entry which is preliminary data.</text>
</comment>
<feature type="region of interest" description="Disordered" evidence="1">
    <location>
        <begin position="954"/>
        <end position="975"/>
    </location>
</feature>
<evidence type="ECO:0000313" key="2">
    <source>
        <dbReference type="EMBL" id="KAL2871431.1"/>
    </source>
</evidence>
<dbReference type="EMBL" id="JBFXLQ010000003">
    <property type="protein sequence ID" value="KAL2871431.1"/>
    <property type="molecule type" value="Genomic_DNA"/>
</dbReference>
<dbReference type="RefSeq" id="XP_070890410.1">
    <property type="nucleotide sequence ID" value="XM_071028000.1"/>
</dbReference>
<accession>A0ABR4M4C0</accession>
<evidence type="ECO:0000256" key="1">
    <source>
        <dbReference type="SAM" id="MobiDB-lite"/>
    </source>
</evidence>
<organism evidence="2 3">
    <name type="scientific">Aspergillus lucknowensis</name>
    <dbReference type="NCBI Taxonomy" id="176173"/>
    <lineage>
        <taxon>Eukaryota</taxon>
        <taxon>Fungi</taxon>
        <taxon>Dikarya</taxon>
        <taxon>Ascomycota</taxon>
        <taxon>Pezizomycotina</taxon>
        <taxon>Eurotiomycetes</taxon>
        <taxon>Eurotiomycetidae</taxon>
        <taxon>Eurotiales</taxon>
        <taxon>Aspergillaceae</taxon>
        <taxon>Aspergillus</taxon>
        <taxon>Aspergillus subgen. Nidulantes</taxon>
    </lineage>
</organism>
<proteinExistence type="predicted"/>
<keyword evidence="3" id="KW-1185">Reference proteome</keyword>
<gene>
    <name evidence="2" type="ORF">BJX67DRAFT_342232</name>
</gene>
<protein>
    <recommendedName>
        <fullName evidence="4">VWFA domain-containing protein</fullName>
    </recommendedName>
</protein>
<dbReference type="GeneID" id="98143072"/>
<name>A0ABR4M4C0_9EURO</name>